<dbReference type="AlphaFoldDB" id="A0A933GMB9"/>
<dbReference type="EMBL" id="JACQWF010000238">
    <property type="protein sequence ID" value="MBI4595765.1"/>
    <property type="molecule type" value="Genomic_DNA"/>
</dbReference>
<name>A0A933GMB9_UNCTE</name>
<evidence type="ECO:0008006" key="3">
    <source>
        <dbReference type="Google" id="ProtNLM"/>
    </source>
</evidence>
<gene>
    <name evidence="1" type="ORF">HY730_05225</name>
</gene>
<reference evidence="1" key="1">
    <citation type="submission" date="2020-07" db="EMBL/GenBank/DDBJ databases">
        <title>Huge and variable diversity of episymbiotic CPR bacteria and DPANN archaea in groundwater ecosystems.</title>
        <authorList>
            <person name="He C.Y."/>
            <person name="Keren R."/>
            <person name="Whittaker M."/>
            <person name="Farag I.F."/>
            <person name="Doudna J."/>
            <person name="Cate J.H.D."/>
            <person name="Banfield J.F."/>
        </authorList>
    </citation>
    <scope>NUCLEOTIDE SEQUENCE</scope>
    <source>
        <strain evidence="1">NC_groundwater_1482_Ag_S-0.65um_47_24</strain>
    </source>
</reference>
<organism evidence="1 2">
    <name type="scientific">Tectimicrobiota bacterium</name>
    <dbReference type="NCBI Taxonomy" id="2528274"/>
    <lineage>
        <taxon>Bacteria</taxon>
        <taxon>Pseudomonadati</taxon>
        <taxon>Nitrospinota/Tectimicrobiota group</taxon>
        <taxon>Candidatus Tectimicrobiota</taxon>
    </lineage>
</organism>
<feature type="non-terminal residue" evidence="1">
    <location>
        <position position="1"/>
    </location>
</feature>
<evidence type="ECO:0000313" key="2">
    <source>
        <dbReference type="Proteomes" id="UP000772181"/>
    </source>
</evidence>
<dbReference type="Proteomes" id="UP000772181">
    <property type="component" value="Unassembled WGS sequence"/>
</dbReference>
<comment type="caution">
    <text evidence="1">The sequence shown here is derived from an EMBL/GenBank/DDBJ whole genome shotgun (WGS) entry which is preliminary data.</text>
</comment>
<proteinExistence type="predicted"/>
<protein>
    <recommendedName>
        <fullName evidence="3">PepSY domain-containing protein</fullName>
    </recommendedName>
</protein>
<sequence>PLIYAMDEAAGRVYPYGNYCPMWGRYGARKPVRTVNEARKILQEYFADESVKIDRIDEKRWYFQTEIRDKDDKLIDRLIVDKRTGRIRSIY</sequence>
<evidence type="ECO:0000313" key="1">
    <source>
        <dbReference type="EMBL" id="MBI4595765.1"/>
    </source>
</evidence>
<accession>A0A933GMB9</accession>